<comment type="caution">
    <text evidence="2">The sequence shown here is derived from an EMBL/GenBank/DDBJ whole genome shotgun (WGS) entry which is preliminary data.</text>
</comment>
<reference evidence="2 3" key="1">
    <citation type="submission" date="2014-04" db="EMBL/GenBank/DDBJ databases">
        <title>Aquimarina sp. 22II-S11-z7 Genome Sequencing.</title>
        <authorList>
            <person name="Lai Q."/>
        </authorList>
    </citation>
    <scope>NUCLEOTIDE SEQUENCE [LARGE SCALE GENOMIC DNA]</scope>
    <source>
        <strain evidence="2 3">22II-S11-z7</strain>
    </source>
</reference>
<organism evidence="2 3">
    <name type="scientific">Aquimarina atlantica</name>
    <dbReference type="NCBI Taxonomy" id="1317122"/>
    <lineage>
        <taxon>Bacteria</taxon>
        <taxon>Pseudomonadati</taxon>
        <taxon>Bacteroidota</taxon>
        <taxon>Flavobacteriia</taxon>
        <taxon>Flavobacteriales</taxon>
        <taxon>Flavobacteriaceae</taxon>
        <taxon>Aquimarina</taxon>
    </lineage>
</organism>
<dbReference type="Proteomes" id="UP000023541">
    <property type="component" value="Unassembled WGS sequence"/>
</dbReference>
<proteinExistence type="predicted"/>
<dbReference type="STRING" id="1317122.ATO12_06765"/>
<sequence>MKKLTVLFAVFILGSMQVFASNNNLINSEQQLRNQIATLLENPEFKLDKQQLKANIEFTLNGEGEIVVLTVDSEDLDVESFVKSRLNYKKVDSKITNIGNKVFKISLKILKSEGV</sequence>
<dbReference type="EMBL" id="AQRA01000013">
    <property type="protein sequence ID" value="EZH71656.1"/>
    <property type="molecule type" value="Genomic_DNA"/>
</dbReference>
<evidence type="ECO:0000313" key="3">
    <source>
        <dbReference type="Proteomes" id="UP000023541"/>
    </source>
</evidence>
<dbReference type="RefSeq" id="WP_034247040.1">
    <property type="nucleotide sequence ID" value="NZ_AQRA01000013.1"/>
</dbReference>
<dbReference type="OrthoDB" id="1376285at2"/>
<dbReference type="AlphaFoldDB" id="A0A023BNW2"/>
<name>A0A023BNW2_9FLAO</name>
<gene>
    <name evidence="2" type="ORF">ATO12_06765</name>
</gene>
<feature type="signal peptide" evidence="1">
    <location>
        <begin position="1"/>
        <end position="20"/>
    </location>
</feature>
<keyword evidence="3" id="KW-1185">Reference proteome</keyword>
<evidence type="ECO:0008006" key="4">
    <source>
        <dbReference type="Google" id="ProtNLM"/>
    </source>
</evidence>
<protein>
    <recommendedName>
        <fullName evidence="4">TonB C-terminal domain-containing protein</fullName>
    </recommendedName>
</protein>
<accession>A0A023BNW2</accession>
<dbReference type="eggNOG" id="ENOG50336SS">
    <property type="taxonomic scope" value="Bacteria"/>
</dbReference>
<evidence type="ECO:0000313" key="2">
    <source>
        <dbReference type="EMBL" id="EZH71656.1"/>
    </source>
</evidence>
<evidence type="ECO:0000256" key="1">
    <source>
        <dbReference type="SAM" id="SignalP"/>
    </source>
</evidence>
<feature type="chain" id="PRO_5001511801" description="TonB C-terminal domain-containing protein" evidence="1">
    <location>
        <begin position="21"/>
        <end position="115"/>
    </location>
</feature>
<keyword evidence="1" id="KW-0732">Signal</keyword>